<keyword evidence="2" id="KW-0812">Transmembrane</keyword>
<feature type="transmembrane region" description="Helical" evidence="2">
    <location>
        <begin position="123"/>
        <end position="141"/>
    </location>
</feature>
<dbReference type="HOGENOM" id="CLU_1293453_0_0_5"/>
<evidence type="ECO:0000313" key="3">
    <source>
        <dbReference type="EMBL" id="CDI11956.1"/>
    </source>
</evidence>
<keyword evidence="3" id="KW-0614">Plasmid</keyword>
<dbReference type="AlphaFoldDB" id="U4Q3X6"/>
<protein>
    <recommendedName>
        <fullName evidence="5">DUF2335 domain-containing protein</fullName>
    </recommendedName>
</protein>
<feature type="compositionally biased region" description="Basic residues" evidence="1">
    <location>
        <begin position="198"/>
        <end position="213"/>
    </location>
</feature>
<dbReference type="EMBL" id="HG518324">
    <property type="protein sequence ID" value="CDI11956.1"/>
    <property type="molecule type" value="Genomic_DNA"/>
</dbReference>
<keyword evidence="2" id="KW-0472">Membrane</keyword>
<dbReference type="Pfam" id="PF10097">
    <property type="entry name" value="DUF2335"/>
    <property type="match status" value="1"/>
</dbReference>
<keyword evidence="2" id="KW-1133">Transmembrane helix</keyword>
<dbReference type="PATRIC" id="fig|424182.3.peg.4967"/>
<feature type="region of interest" description="Disordered" evidence="1">
    <location>
        <begin position="178"/>
        <end position="213"/>
    </location>
</feature>
<name>U4Q3X6_9HYPH</name>
<evidence type="ECO:0000256" key="1">
    <source>
        <dbReference type="SAM" id="MobiDB-lite"/>
    </source>
</evidence>
<dbReference type="InterPro" id="IPR019284">
    <property type="entry name" value="RP532"/>
</dbReference>
<dbReference type="RefSeq" id="WP_022557259.1">
    <property type="nucleotide sequence ID" value="NC_022536.1"/>
</dbReference>
<evidence type="ECO:0000256" key="2">
    <source>
        <dbReference type="SAM" id="Phobius"/>
    </source>
</evidence>
<dbReference type="Proteomes" id="UP000016944">
    <property type="component" value="Plasmid IRBL74_p"/>
</dbReference>
<geneLocation type="plasmid" evidence="3 4">
    <name>IRBL74_p</name>
</geneLocation>
<evidence type="ECO:0008006" key="5">
    <source>
        <dbReference type="Google" id="ProtNLM"/>
    </source>
</evidence>
<gene>
    <name evidence="3" type="ORF">BN877_p0228</name>
</gene>
<evidence type="ECO:0000313" key="4">
    <source>
        <dbReference type="Proteomes" id="UP000016944"/>
    </source>
</evidence>
<feature type="transmembrane region" description="Helical" evidence="2">
    <location>
        <begin position="147"/>
        <end position="165"/>
    </location>
</feature>
<feature type="compositionally biased region" description="Basic and acidic residues" evidence="1">
    <location>
        <begin position="178"/>
        <end position="188"/>
    </location>
</feature>
<reference evidence="3 4" key="1">
    <citation type="journal article" date="2013" name="Genome Announc.">
        <title>Complete Genome Sequence of the Sesbania Symbiont and Rice Growth-Promoting Endophyte Rhizobium sp. Strain IRBG74.</title>
        <authorList>
            <person name="Crook M.B."/>
            <person name="Mitra S."/>
            <person name="Ane J.M."/>
            <person name="Sadowsky M.J."/>
            <person name="Gyaneshwar P."/>
        </authorList>
    </citation>
    <scope>NUCLEOTIDE SEQUENCE [LARGE SCALE GENOMIC DNA]</scope>
    <source>
        <strain evidence="3 4">IRBG74</strain>
        <plasmid evidence="4">IRBL74_p</plasmid>
    </source>
</reference>
<organism evidence="3 4">
    <name type="scientific">Agrobacterium pusense</name>
    <dbReference type="NCBI Taxonomy" id="648995"/>
    <lineage>
        <taxon>Bacteria</taxon>
        <taxon>Pseudomonadati</taxon>
        <taxon>Pseudomonadota</taxon>
        <taxon>Alphaproteobacteria</taxon>
        <taxon>Hyphomicrobiales</taxon>
        <taxon>Rhizobiaceae</taxon>
        <taxon>Rhizobium/Agrobacterium group</taxon>
        <taxon>Agrobacterium</taxon>
    </lineage>
</organism>
<proteinExistence type="predicted"/>
<sequence length="213" mass="23155">MSSEENKQFDDGMKNVVDMGVKEILPLVQGAIERKTGNKVTEGELANLVPAIEEVVTEVTTMSMGYAYAGPMPHPAMMRAYVDLYPDAAKQLFQQMENEQKHRHGWENKAIDETSDERKRRDFGAYGLVVVGILAACYLGYLGATTVAGAVIAALVLGGGALVLGRQLLARHGEDGTMVHVNSDDQKPHQNTAQSSARKQRTKSAKKPGGRSR</sequence>
<accession>U4Q3X6</accession>
<dbReference type="KEGG" id="rir:BN877_p0228"/>